<dbReference type="InterPro" id="IPR012340">
    <property type="entry name" value="NA-bd_OB-fold"/>
</dbReference>
<dbReference type="EMBL" id="CAFBNC010000007">
    <property type="protein sequence ID" value="CAB4924205.1"/>
    <property type="molecule type" value="Genomic_DNA"/>
</dbReference>
<protein>
    <submittedName>
        <fullName evidence="2">Unannotated protein</fullName>
    </submittedName>
</protein>
<name>A0A6J7I0B7_9ZZZZ</name>
<organism evidence="2">
    <name type="scientific">freshwater metagenome</name>
    <dbReference type="NCBI Taxonomy" id="449393"/>
    <lineage>
        <taxon>unclassified sequences</taxon>
        <taxon>metagenomes</taxon>
        <taxon>ecological metagenomes</taxon>
    </lineage>
</organism>
<proteinExistence type="predicted"/>
<accession>A0A6J7I0B7</accession>
<gene>
    <name evidence="1" type="ORF">UFOPK1392_01123</name>
    <name evidence="2" type="ORF">UFOPK3733_00259</name>
</gene>
<dbReference type="Gene3D" id="2.40.50.140">
    <property type="entry name" value="Nucleic acid-binding proteins"/>
    <property type="match status" value="1"/>
</dbReference>
<dbReference type="EMBL" id="CAEMXZ010000040">
    <property type="protein sequence ID" value="CAB4323368.1"/>
    <property type="molecule type" value="Genomic_DNA"/>
</dbReference>
<evidence type="ECO:0000313" key="2">
    <source>
        <dbReference type="EMBL" id="CAB4924205.1"/>
    </source>
</evidence>
<dbReference type="AlphaFoldDB" id="A0A6J7I0B7"/>
<sequence length="147" mass="16071">MFRLLSTAPCPAPAASTTEMALFSRSSKVAEAQRVADENAEFERLGRRALDGVTPISETMWRSQVRVAGRVKAMRVQPWAEKIASLEITLADETGGLTVVFLGRRTIGGIHLGSHMVVEGMVSEVRHQLTLINPAYQLLPHGVDLPH</sequence>
<evidence type="ECO:0000313" key="1">
    <source>
        <dbReference type="EMBL" id="CAB4323368.1"/>
    </source>
</evidence>
<reference evidence="2" key="1">
    <citation type="submission" date="2020-05" db="EMBL/GenBank/DDBJ databases">
        <authorList>
            <person name="Chiriac C."/>
            <person name="Salcher M."/>
            <person name="Ghai R."/>
            <person name="Kavagutti S V."/>
        </authorList>
    </citation>
    <scope>NUCLEOTIDE SEQUENCE</scope>
</reference>
<dbReference type="CDD" id="cd04488">
    <property type="entry name" value="RecG_wedge_OBF"/>
    <property type="match status" value="1"/>
</dbReference>